<name>A0A0M4KNV0_SORCE</name>
<reference evidence="8" key="1">
    <citation type="journal article" date="2015" name="ACS Chem. Biol.">
        <title>Two of a Kind-The Biosynthetic Pathways of Chlorotonil and Anthracimycin.</title>
        <authorList>
            <person name="Jungmann K."/>
            <person name="Jansen R."/>
            <person name="Gerth K."/>
            <person name="Huch V."/>
            <person name="Krug D."/>
            <person name="Fenical W."/>
            <person name="Muller R."/>
        </authorList>
    </citation>
    <scope>NUCLEOTIDE SEQUENCE</scope>
    <source>
        <strain evidence="8">1525</strain>
    </source>
</reference>
<dbReference type="GO" id="GO:0045493">
    <property type="term" value="P:xylan catabolic process"/>
    <property type="evidence" value="ECO:0007669"/>
    <property type="project" value="UniProtKB-KW"/>
</dbReference>
<evidence type="ECO:0000256" key="5">
    <source>
        <dbReference type="ARBA" id="ARBA00022801"/>
    </source>
</evidence>
<dbReference type="GO" id="GO:0030600">
    <property type="term" value="F:feruloyl esterase activity"/>
    <property type="evidence" value="ECO:0007669"/>
    <property type="project" value="InterPro"/>
</dbReference>
<protein>
    <submittedName>
        <fullName evidence="8">Esterase</fullName>
    </submittedName>
</protein>
<evidence type="ECO:0000256" key="2">
    <source>
        <dbReference type="ARBA" id="ARBA00022525"/>
    </source>
</evidence>
<dbReference type="PANTHER" id="PTHR38050:SF2">
    <property type="entry name" value="FERULOYL ESTERASE C-RELATED"/>
    <property type="match status" value="1"/>
</dbReference>
<keyword evidence="4" id="KW-0732">Signal</keyword>
<evidence type="ECO:0000256" key="7">
    <source>
        <dbReference type="ARBA" id="ARBA00023326"/>
    </source>
</evidence>
<evidence type="ECO:0000313" key="8">
    <source>
        <dbReference type="EMBL" id="ALD83708.1"/>
    </source>
</evidence>
<keyword evidence="3" id="KW-0858">Xylan degradation</keyword>
<evidence type="ECO:0000256" key="4">
    <source>
        <dbReference type="ARBA" id="ARBA00022729"/>
    </source>
</evidence>
<keyword evidence="5" id="KW-0378">Hydrolase</keyword>
<evidence type="ECO:0000256" key="6">
    <source>
        <dbReference type="ARBA" id="ARBA00023277"/>
    </source>
</evidence>
<accession>A0A0M4KNV0</accession>
<dbReference type="AlphaFoldDB" id="A0A0M4KNV0"/>
<dbReference type="PANTHER" id="PTHR38050">
    <property type="match status" value="1"/>
</dbReference>
<organism evidence="8">
    <name type="scientific">Sorangium cellulosum</name>
    <name type="common">Polyangium cellulosum</name>
    <dbReference type="NCBI Taxonomy" id="56"/>
    <lineage>
        <taxon>Bacteria</taxon>
        <taxon>Pseudomonadati</taxon>
        <taxon>Myxococcota</taxon>
        <taxon>Polyangia</taxon>
        <taxon>Polyangiales</taxon>
        <taxon>Polyangiaceae</taxon>
        <taxon>Sorangium</taxon>
    </lineage>
</organism>
<keyword evidence="2" id="KW-0964">Secreted</keyword>
<dbReference type="InterPro" id="IPR029058">
    <property type="entry name" value="AB_hydrolase_fold"/>
</dbReference>
<sequence>MIMAFPSGLSGPSGGAWNVGPCCVAEADDVAFVRAMVAQIQETACIDPKRIYAVGFSMGGGMSHYLACHAADVFAAVAPAAFDLLEENVGDCEPSRPISVISFRGTSDPVVPYAGGYSSVVRGMPITFLGAQATFERWADINGCTGAPSAEDSQGCSTYSTCQDGVEVVLCRKQGGGHEPGNARVGWPALKRHTLP</sequence>
<dbReference type="Gene3D" id="3.40.50.1820">
    <property type="entry name" value="alpha/beta hydrolase"/>
    <property type="match status" value="1"/>
</dbReference>
<dbReference type="EMBL" id="KT368180">
    <property type="protein sequence ID" value="ALD83708.1"/>
    <property type="molecule type" value="Genomic_DNA"/>
</dbReference>
<comment type="subcellular location">
    <subcellularLocation>
        <location evidence="1">Secreted</location>
    </subcellularLocation>
</comment>
<evidence type="ECO:0000256" key="3">
    <source>
        <dbReference type="ARBA" id="ARBA00022651"/>
    </source>
</evidence>
<dbReference type="InterPro" id="IPR043595">
    <property type="entry name" value="FaeB/C/D"/>
</dbReference>
<dbReference type="GO" id="GO:0005576">
    <property type="term" value="C:extracellular region"/>
    <property type="evidence" value="ECO:0007669"/>
    <property type="project" value="UniProtKB-SubCell"/>
</dbReference>
<dbReference type="SUPFAM" id="SSF53474">
    <property type="entry name" value="alpha/beta-Hydrolases"/>
    <property type="match status" value="1"/>
</dbReference>
<evidence type="ECO:0000256" key="1">
    <source>
        <dbReference type="ARBA" id="ARBA00004613"/>
    </source>
</evidence>
<keyword evidence="6" id="KW-0119">Carbohydrate metabolism</keyword>
<keyword evidence="7" id="KW-0624">Polysaccharide degradation</keyword>
<proteinExistence type="predicted"/>